<dbReference type="EMBL" id="WJNG01000006">
    <property type="protein sequence ID" value="MRH42702.1"/>
    <property type="molecule type" value="Genomic_DNA"/>
</dbReference>
<dbReference type="Pfam" id="PF04230">
    <property type="entry name" value="PS_pyruv_trans"/>
    <property type="match status" value="1"/>
</dbReference>
<protein>
    <submittedName>
        <fullName evidence="2">Exopolysaccharide biosynthesis protein</fullName>
    </submittedName>
</protein>
<reference evidence="2" key="1">
    <citation type="submission" date="2019-11" db="EMBL/GenBank/DDBJ databases">
        <authorList>
            <person name="Li J."/>
        </authorList>
    </citation>
    <scope>NUCLEOTIDE SEQUENCE</scope>
    <source>
        <strain evidence="2">B6B</strain>
    </source>
</reference>
<evidence type="ECO:0000313" key="3">
    <source>
        <dbReference type="Proteomes" id="UP000799092"/>
    </source>
</evidence>
<proteinExistence type="predicted"/>
<evidence type="ECO:0000313" key="2">
    <source>
        <dbReference type="EMBL" id="MRH42702.1"/>
    </source>
</evidence>
<sequence>MNAQEHVSTNEKKEKNFMDKQAVCVESMMGLKEKMNSILRRIIPEGSTIYFFDYPVHGNVGDMLIWKGTENFFRESSIKVKRRYSNHQILNKLKNGKSISIPQDVIIVCHGGGNFGDLYIQYQNVRKLLVNNFSSHRIVFLPQTIYYQDIKKMEDDFNLFKKHQDLHIFTRDMESLDIAKKYLNNVYVCPDMAHSLYPINTNGSEEFKTLHLIRRDKESSDLQQKSYEESKTFDWPSLYNNLEKGLISVFISAHSSSKLNAILPTMLLPKLWLLFTNYSISKAIMLYNEHHSIITSRLHGHILACLMNKNSELIDNSYGKNSSYYKTWTYSVVKLEISEE</sequence>
<dbReference type="InterPro" id="IPR007345">
    <property type="entry name" value="Polysacch_pyruvyl_Trfase"/>
</dbReference>
<dbReference type="Proteomes" id="UP000799092">
    <property type="component" value="Unassembled WGS sequence"/>
</dbReference>
<evidence type="ECO:0000259" key="1">
    <source>
        <dbReference type="Pfam" id="PF04230"/>
    </source>
</evidence>
<dbReference type="AlphaFoldDB" id="A0A6A8DN82"/>
<accession>A0A6A8DN82</accession>
<organism evidence="2 3">
    <name type="scientific">Aquibacillus halophilus</name>
    <dbReference type="NCBI Taxonomy" id="930132"/>
    <lineage>
        <taxon>Bacteria</taxon>
        <taxon>Bacillati</taxon>
        <taxon>Bacillota</taxon>
        <taxon>Bacilli</taxon>
        <taxon>Bacillales</taxon>
        <taxon>Bacillaceae</taxon>
        <taxon>Aquibacillus</taxon>
    </lineage>
</organism>
<gene>
    <name evidence="2" type="ORF">GH741_08380</name>
</gene>
<dbReference type="OrthoDB" id="9807674at2"/>
<feature type="domain" description="Polysaccharide pyruvyl transferase" evidence="1">
    <location>
        <begin position="59"/>
        <end position="316"/>
    </location>
</feature>
<keyword evidence="3" id="KW-1185">Reference proteome</keyword>
<comment type="caution">
    <text evidence="2">The sequence shown here is derived from an EMBL/GenBank/DDBJ whole genome shotgun (WGS) entry which is preliminary data.</text>
</comment>
<name>A0A6A8DN82_9BACI</name>